<keyword evidence="2" id="KW-1185">Reference proteome</keyword>
<sequence>MVLPALANEYCVWGRVPFKISNDEEDFTDLQLNLSSAWLHNRGRTIVFQRVLRLPTGNWWAPKSIRDAYL</sequence>
<accession>A0A0C3J7X0</accession>
<dbReference type="InParanoid" id="A0A0C3J7X0"/>
<organism evidence="1 2">
    <name type="scientific">Pisolithus tinctorius Marx 270</name>
    <dbReference type="NCBI Taxonomy" id="870435"/>
    <lineage>
        <taxon>Eukaryota</taxon>
        <taxon>Fungi</taxon>
        <taxon>Dikarya</taxon>
        <taxon>Basidiomycota</taxon>
        <taxon>Agaricomycotina</taxon>
        <taxon>Agaricomycetes</taxon>
        <taxon>Agaricomycetidae</taxon>
        <taxon>Boletales</taxon>
        <taxon>Sclerodermatineae</taxon>
        <taxon>Pisolithaceae</taxon>
        <taxon>Pisolithus</taxon>
    </lineage>
</organism>
<dbReference type="Proteomes" id="UP000054217">
    <property type="component" value="Unassembled WGS sequence"/>
</dbReference>
<reference evidence="2" key="2">
    <citation type="submission" date="2015-01" db="EMBL/GenBank/DDBJ databases">
        <title>Evolutionary Origins and Diversification of the Mycorrhizal Mutualists.</title>
        <authorList>
            <consortium name="DOE Joint Genome Institute"/>
            <consortium name="Mycorrhizal Genomics Consortium"/>
            <person name="Kohler A."/>
            <person name="Kuo A."/>
            <person name="Nagy L.G."/>
            <person name="Floudas D."/>
            <person name="Copeland A."/>
            <person name="Barry K.W."/>
            <person name="Cichocki N."/>
            <person name="Veneault-Fourrey C."/>
            <person name="LaButti K."/>
            <person name="Lindquist E.A."/>
            <person name="Lipzen A."/>
            <person name="Lundell T."/>
            <person name="Morin E."/>
            <person name="Murat C."/>
            <person name="Riley R."/>
            <person name="Ohm R."/>
            <person name="Sun H."/>
            <person name="Tunlid A."/>
            <person name="Henrissat B."/>
            <person name="Grigoriev I.V."/>
            <person name="Hibbett D.S."/>
            <person name="Martin F."/>
        </authorList>
    </citation>
    <scope>NUCLEOTIDE SEQUENCE [LARGE SCALE GENOMIC DNA]</scope>
    <source>
        <strain evidence="2">Marx 270</strain>
    </source>
</reference>
<evidence type="ECO:0000313" key="1">
    <source>
        <dbReference type="EMBL" id="KIO05143.1"/>
    </source>
</evidence>
<proteinExistence type="predicted"/>
<name>A0A0C3J7X0_PISTI</name>
<evidence type="ECO:0000313" key="2">
    <source>
        <dbReference type="Proteomes" id="UP000054217"/>
    </source>
</evidence>
<dbReference type="HOGENOM" id="CLU_2758816_0_0_1"/>
<reference evidence="1 2" key="1">
    <citation type="submission" date="2014-04" db="EMBL/GenBank/DDBJ databases">
        <authorList>
            <consortium name="DOE Joint Genome Institute"/>
            <person name="Kuo A."/>
            <person name="Kohler A."/>
            <person name="Costa M.D."/>
            <person name="Nagy L.G."/>
            <person name="Floudas D."/>
            <person name="Copeland A."/>
            <person name="Barry K.W."/>
            <person name="Cichocki N."/>
            <person name="Veneault-Fourrey C."/>
            <person name="LaButti K."/>
            <person name="Lindquist E.A."/>
            <person name="Lipzen A."/>
            <person name="Lundell T."/>
            <person name="Morin E."/>
            <person name="Murat C."/>
            <person name="Sun H."/>
            <person name="Tunlid A."/>
            <person name="Henrissat B."/>
            <person name="Grigoriev I.V."/>
            <person name="Hibbett D.S."/>
            <person name="Martin F."/>
            <person name="Nordberg H.P."/>
            <person name="Cantor M.N."/>
            <person name="Hua S.X."/>
        </authorList>
    </citation>
    <scope>NUCLEOTIDE SEQUENCE [LARGE SCALE GENOMIC DNA]</scope>
    <source>
        <strain evidence="1 2">Marx 270</strain>
    </source>
</reference>
<gene>
    <name evidence="1" type="ORF">M404DRAFT_1000159</name>
</gene>
<dbReference type="EMBL" id="KN831968">
    <property type="protein sequence ID" value="KIO05143.1"/>
    <property type="molecule type" value="Genomic_DNA"/>
</dbReference>
<dbReference type="AlphaFoldDB" id="A0A0C3J7X0"/>
<protein>
    <submittedName>
        <fullName evidence="1">Uncharacterized protein</fullName>
    </submittedName>
</protein>